<evidence type="ECO:0000313" key="2">
    <source>
        <dbReference type="EMBL" id="KAK5943635.1"/>
    </source>
</evidence>
<feature type="region of interest" description="Disordered" evidence="1">
    <location>
        <begin position="25"/>
        <end position="55"/>
    </location>
</feature>
<dbReference type="Proteomes" id="UP001334248">
    <property type="component" value="Unassembled WGS sequence"/>
</dbReference>
<protein>
    <submittedName>
        <fullName evidence="2">Uncharacterized protein</fullName>
    </submittedName>
</protein>
<evidence type="ECO:0000313" key="3">
    <source>
        <dbReference type="Proteomes" id="UP001334248"/>
    </source>
</evidence>
<proteinExistence type="predicted"/>
<feature type="compositionally biased region" description="Low complexity" evidence="1">
    <location>
        <begin position="33"/>
        <end position="47"/>
    </location>
</feature>
<organism evidence="2 3">
    <name type="scientific">Knufia obscura</name>
    <dbReference type="NCBI Taxonomy" id="1635080"/>
    <lineage>
        <taxon>Eukaryota</taxon>
        <taxon>Fungi</taxon>
        <taxon>Dikarya</taxon>
        <taxon>Ascomycota</taxon>
        <taxon>Pezizomycotina</taxon>
        <taxon>Eurotiomycetes</taxon>
        <taxon>Chaetothyriomycetidae</taxon>
        <taxon>Chaetothyriales</taxon>
        <taxon>Trichomeriaceae</taxon>
        <taxon>Knufia</taxon>
    </lineage>
</organism>
<comment type="caution">
    <text evidence="2">The sequence shown here is derived from an EMBL/GenBank/DDBJ whole genome shotgun (WGS) entry which is preliminary data.</text>
</comment>
<reference evidence="2 3" key="1">
    <citation type="journal article" date="2023" name="Res Sq">
        <title>Genomic and morphological characterization of Knufia obscura isolated from the Mars 2020 spacecraft assembly facility.</title>
        <authorList>
            <person name="Chander A.M."/>
            <person name="Teixeira M.M."/>
            <person name="Singh N.K."/>
            <person name="Williams M.P."/>
            <person name="Parker C.W."/>
            <person name="Leo P."/>
            <person name="Stajich J.E."/>
            <person name="Torok T."/>
            <person name="Tighe S."/>
            <person name="Mason C.E."/>
            <person name="Venkateswaran K."/>
        </authorList>
    </citation>
    <scope>NUCLEOTIDE SEQUENCE [LARGE SCALE GENOMIC DNA]</scope>
    <source>
        <strain evidence="2 3">CCFEE 5817</strain>
    </source>
</reference>
<dbReference type="EMBL" id="JAVHJV010000004">
    <property type="protein sequence ID" value="KAK5943635.1"/>
    <property type="molecule type" value="Genomic_DNA"/>
</dbReference>
<sequence length="167" mass="16683">MASSVNPSSFSYSFIAGTTQMFTTTIPGGPGNTSPTPVVSTDSVSGTHGPPPEITATNSFTTISNATATDVVPATLSNNITSPVPTVTSFSVTTVDGSTGALTGTATTTATFGDATSTAASETSTVTTSTGIEQGNSGSKAYEELFKNKMVVLMLVAAVVNFGFAAM</sequence>
<keyword evidence="3" id="KW-1185">Reference proteome</keyword>
<dbReference type="RefSeq" id="XP_064731725.1">
    <property type="nucleotide sequence ID" value="XM_064873067.1"/>
</dbReference>
<gene>
    <name evidence="2" type="ORF">PMZ80_004643</name>
</gene>
<dbReference type="GeneID" id="89998092"/>
<accession>A0ABR0RSR5</accession>
<name>A0ABR0RSR5_9EURO</name>
<evidence type="ECO:0000256" key="1">
    <source>
        <dbReference type="SAM" id="MobiDB-lite"/>
    </source>
</evidence>